<dbReference type="NCBIfam" id="TIGR01865">
    <property type="entry name" value="cas_Csn1"/>
    <property type="match status" value="1"/>
</dbReference>
<dbReference type="Proteomes" id="UP000007815">
    <property type="component" value="Unassembled WGS sequence"/>
</dbReference>
<dbReference type="InterPro" id="IPR028629">
    <property type="entry name" value="Cas9"/>
</dbReference>
<keyword evidence="7 13" id="KW-0460">Magnesium</keyword>
<keyword evidence="8 13" id="KW-0694">RNA-binding</keyword>
<feature type="binding site" evidence="13">
    <location>
        <position position="10"/>
    </location>
    <ligand>
        <name>Mg(2+)</name>
        <dbReference type="ChEBI" id="CHEBI:18420"/>
        <label>2</label>
    </ligand>
</feature>
<proteinExistence type="inferred from homology"/>
<evidence type="ECO:0000256" key="3">
    <source>
        <dbReference type="ARBA" id="ARBA00022722"/>
    </source>
</evidence>
<dbReference type="InterPro" id="IPR033114">
    <property type="entry name" value="HNH_CAS9"/>
</dbReference>
<dbReference type="InterPro" id="IPR032237">
    <property type="entry name" value="Cas9_PI"/>
</dbReference>
<dbReference type="Pfam" id="PF16593">
    <property type="entry name" value="Cas9-BH"/>
    <property type="match status" value="1"/>
</dbReference>
<dbReference type="PROSITE" id="PS51749">
    <property type="entry name" value="HNH_CAS9"/>
    <property type="match status" value="1"/>
</dbReference>
<organism evidence="15 16">
    <name type="scientific">Streptococcus ratti FA-1 = DSM 20564</name>
    <dbReference type="NCBI Taxonomy" id="699248"/>
    <lineage>
        <taxon>Bacteria</taxon>
        <taxon>Bacillati</taxon>
        <taxon>Bacillota</taxon>
        <taxon>Bacilli</taxon>
        <taxon>Lactobacillales</taxon>
        <taxon>Streptococcaceae</taxon>
        <taxon>Streptococcus</taxon>
    </lineage>
</organism>
<feature type="domain" description="HNH Cas9-type" evidence="14">
    <location>
        <begin position="774"/>
        <end position="926"/>
    </location>
</feature>
<evidence type="ECO:0000256" key="8">
    <source>
        <dbReference type="ARBA" id="ARBA00022884"/>
    </source>
</evidence>
<keyword evidence="6 13" id="KW-0378">Hydrolase</keyword>
<keyword evidence="11" id="KW-0464">Manganese</keyword>
<comment type="cofactor">
    <cofactor evidence="1 13">
        <name>Mg(2+)</name>
        <dbReference type="ChEBI" id="CHEBI:18420"/>
    </cofactor>
</comment>
<protein>
    <recommendedName>
        <fullName evidence="13">CRISPR-associated endonuclease Cas9</fullName>
        <ecNumber evidence="13">3.1.-.-</ecNumber>
    </recommendedName>
</protein>
<evidence type="ECO:0000256" key="10">
    <source>
        <dbReference type="ARBA" id="ARBA00023125"/>
    </source>
</evidence>
<accession>A0ABP2QYF7</accession>
<dbReference type="InterPro" id="IPR003615">
    <property type="entry name" value="HNH_nuc"/>
</dbReference>
<dbReference type="InterPro" id="IPR032240">
    <property type="entry name" value="Cas9_REC"/>
</dbReference>
<feature type="active site" description="Proton acceptor for HNH nuclease domain" evidence="13">
    <location>
        <position position="848"/>
    </location>
</feature>
<keyword evidence="5 13" id="KW-0255">Endonuclease</keyword>
<dbReference type="InterPro" id="IPR032239">
    <property type="entry name" value="Cas9-BH"/>
</dbReference>
<gene>
    <name evidence="13" type="primary">cas9</name>
    <name evidence="15" type="ORF">SRA_06186</name>
</gene>
<comment type="domain">
    <text evidence="13">Has 2 endonuclease domains. The discontinuous RuvC-like domain cleaves the target DNA noncomplementary to crRNA while the HNH nuclease domain cleaves the target DNA complementary to crRNA.</text>
</comment>
<dbReference type="Pfam" id="PF13395">
    <property type="entry name" value="HNH_4"/>
    <property type="match status" value="1"/>
</dbReference>
<evidence type="ECO:0000259" key="14">
    <source>
        <dbReference type="PROSITE" id="PS51749"/>
    </source>
</evidence>
<evidence type="ECO:0000313" key="16">
    <source>
        <dbReference type="Proteomes" id="UP000007815"/>
    </source>
</evidence>
<feature type="binding site" evidence="13">
    <location>
        <position position="770"/>
    </location>
    <ligand>
        <name>Mg(2+)</name>
        <dbReference type="ChEBI" id="CHEBI:18420"/>
        <label>2</label>
    </ligand>
</feature>
<dbReference type="Gene3D" id="3.30.420.10">
    <property type="entry name" value="Ribonuclease H-like superfamily/Ribonuclease H"/>
    <property type="match status" value="1"/>
</dbReference>
<evidence type="ECO:0000256" key="7">
    <source>
        <dbReference type="ARBA" id="ARBA00022842"/>
    </source>
</evidence>
<dbReference type="Pfam" id="PF22702">
    <property type="entry name" value="Cas9_RuvC"/>
    <property type="match status" value="1"/>
</dbReference>
<comment type="caution">
    <text evidence="15">The sequence shown here is derived from an EMBL/GenBank/DDBJ whole genome shotgun (WGS) entry which is preliminary data.</text>
</comment>
<name>A0ABP2QYF7_STRRT</name>
<feature type="binding site" evidence="13">
    <location>
        <position position="10"/>
    </location>
    <ligand>
        <name>Mg(2+)</name>
        <dbReference type="ChEBI" id="CHEBI:18420"/>
        <label>1</label>
    </ligand>
</feature>
<dbReference type="CDD" id="cd09643">
    <property type="entry name" value="Csn1"/>
    <property type="match status" value="1"/>
</dbReference>
<comment type="similarity">
    <text evidence="2">Belongs to the CRISPR-associated protein Cas9 family. Subtype II-A subfamily.</text>
</comment>
<dbReference type="InterPro" id="IPR055228">
    <property type="entry name" value="Cas9_RuvC"/>
</dbReference>
<dbReference type="EMBL" id="AJTZ01000005">
    <property type="protein sequence ID" value="EJN94103.1"/>
    <property type="molecule type" value="Genomic_DNA"/>
</dbReference>
<evidence type="ECO:0000256" key="2">
    <source>
        <dbReference type="ARBA" id="ARBA00005244"/>
    </source>
</evidence>
<comment type="subunit">
    <text evidence="12 13">Monomer. Binds crRNA and tracrRNA.</text>
</comment>
<keyword evidence="9 13" id="KW-0051">Antiviral defense</keyword>
<comment type="similarity">
    <text evidence="13">Belongs to the CRISPR-associated Cas9 family.</text>
</comment>
<evidence type="ECO:0000256" key="13">
    <source>
        <dbReference type="HAMAP-Rule" id="MF_01480"/>
    </source>
</evidence>
<feature type="active site" description="For RuvC-like nuclease domain" evidence="13">
    <location>
        <position position="10"/>
    </location>
</feature>
<evidence type="ECO:0000256" key="12">
    <source>
        <dbReference type="ARBA" id="ARBA00046380"/>
    </source>
</evidence>
<feature type="binding site" evidence="13">
    <location>
        <position position="770"/>
    </location>
    <ligand>
        <name>Mg(2+)</name>
        <dbReference type="ChEBI" id="CHEBI:18420"/>
        <label>1</label>
    </ligand>
</feature>
<dbReference type="Gene3D" id="1.10.30.50">
    <property type="match status" value="1"/>
</dbReference>
<dbReference type="Pfam" id="PF16592">
    <property type="entry name" value="Cas9_REC"/>
    <property type="match status" value="1"/>
</dbReference>
<sequence>MKKPYSIGLDIGTNSVGWAVITDDYKVPAKKMKVLGNTDKNYIKKNLLGALLFDSGNTAEDRRLKRTARRRYTRRRNRLLYLQDIFSDEMNKVDESFFHRLEDSFLVSEDKRGDHHPIFGNVVDEVKYHEQFPTIYHLRKYLADTPEKADLRLVYLALAHMIKFRGHFLIDDPKLDVKNTDSQELFSQFLTAYDVTQEDSHLADVKINISDIITEKMNKSRKVEALLFHFPSQKKNSFFGNLVSLVFGLLPNFKTNFNLAEDAKLQLSKDSYDEDLENLLGQIGDEYTDVFVAARKLYDSILLSGILTVNDLSTKAILSASMVRRYEEHNKDLAKLKAFVKANFTHDVFKEVFSDASKNGYAGYIEGKTSQEDFYKYVKNLIGKVDGSADFIEKIDREDFLRKQRTFDNGSIPHQVHLAEMKAILRRQGEYYPFLKEHAEKIQQILTFRIPYYVGPLDRHGHSDFAWASFNSEEKVTPWNFEEIIDKNKSAQAFIERMTNQDLYLPNEKVLPKHSPLYEKYTVYNELTKIKYVTETGTAKFFDANLKQEIFDGLFKKERKVTKRKLLTFLEKNFDEFRIVDIQGLDKETETFNASYGIYQDLLKIIKDKAFMDDSENADILEDIVLTLTLFEDREMIKQRLAKYADLFDKKVIDNLARRRYTGWGRLSAKLLNGIRDKRSRKTIMDYLVDDGRSNRNLMQLITDDNLTFKDEIAKAQYSDNSDDLHQVVQDLAGSPAIKKGILQSVKIVDELVKVMGYEPEQIVVEMARENQTTAKGRRNSQQRYKRLEEAIKNLDRDLNYKILKEHPTDNQALQNDRLFLYYLQNGRDMYTGESLDINRLSDYDIDHIIPQAFIKDNSIDNRVLVSSAKNRGKSDDVPSEDVVNRMRPFWNKLLNCGLISQRKYSNLTKKELTPNDKAGFIKRQLVETRQITKHVARILDEHFNKEFDEDKKRIRKVKVVTLKSNLVSNFRKEFELYKVREINDYHHAHDAYLNAVVAKALLMKYPKLEPEFVYGEYPKYNSYRERKTATQRMFFYSNIMNMFKSKVKLADERIIERPMIEVNDETGEIAWDKTKHIATVKKVLSYPQINIVKKVEEQTGGLTNETIYPRGSFDKLLNRKNTLEASKYGGFGSPTVAYCVLVVADSKNENGKVKKLKLGSELLGITILEKNDFENNSLDFLSRKGYQGVQEKKIIKLPKYSLFEFQDGSRRMLSSVMANDNKRGDLQKANEMILPAYLVKLLYHAKHINSVGEPAHKNYINEHCSEFQDLLNYIRQFADKFVDVDKNLSKIRSLSKSMAEYSVSEICSSFVNLLTLTALGAPADFKFFGTTIPRKRYGSPQSILSATLIHQSITGLYETRIDLSKLGED</sequence>
<evidence type="ECO:0000256" key="5">
    <source>
        <dbReference type="ARBA" id="ARBA00022759"/>
    </source>
</evidence>
<reference evidence="15 16" key="1">
    <citation type="submission" date="2009-12" db="EMBL/GenBank/DDBJ databases">
        <authorList>
            <person name="Lefebure T."/>
            <person name="Cornejo O.E."/>
            <person name="Pavinski Bitar P.D."/>
            <person name="Lang P."/>
            <person name="Stanhope M.J."/>
        </authorList>
    </citation>
    <scope>NUCLEOTIDE SEQUENCE [LARGE SCALE GENOMIC DNA]</scope>
    <source>
        <strain evidence="15 16">FA-1</strain>
    </source>
</reference>
<dbReference type="RefSeq" id="WP_003088697.1">
    <property type="nucleotide sequence ID" value="NZ_AJTZ01000005.1"/>
</dbReference>
<keyword evidence="4 13" id="KW-0479">Metal-binding</keyword>
<feature type="binding site" evidence="13">
    <location>
        <position position="766"/>
    </location>
    <ligand>
        <name>Mg(2+)</name>
        <dbReference type="ChEBI" id="CHEBI:18420"/>
        <label>1</label>
    </ligand>
</feature>
<keyword evidence="10 13" id="KW-0238">DNA-binding</keyword>
<dbReference type="InterPro" id="IPR036397">
    <property type="entry name" value="RNaseH_sf"/>
</dbReference>
<evidence type="ECO:0000313" key="15">
    <source>
        <dbReference type="EMBL" id="EJN94103.1"/>
    </source>
</evidence>
<dbReference type="Pfam" id="PF16595">
    <property type="entry name" value="Cas9_PI"/>
    <property type="match status" value="1"/>
</dbReference>
<evidence type="ECO:0000256" key="6">
    <source>
        <dbReference type="ARBA" id="ARBA00022801"/>
    </source>
</evidence>
<evidence type="ECO:0000256" key="1">
    <source>
        <dbReference type="ARBA" id="ARBA00001946"/>
    </source>
</evidence>
<comment type="function">
    <text evidence="13">CRISPR (clustered regularly interspaced short palindromic repeat) is an adaptive immune system that provides protection against mobile genetic elements (viruses, transposable elements and conjugative plasmids). CRISPR clusters contain spacers, sequences complementary to antecedent mobile elements, and target invading nucleic acids. CRISPR clusters are transcribed and processed into CRISPR RNA (crRNA). In type II CRISPR systems correct processing of pre-crRNA requires a trans-encoded small RNA (tracrRNA), endogenous ribonuclease 3 (rnc) and this protein. The tracrRNA serves as a guide for ribonuclease 3-aided processing of pre-crRNA. Subsequently Cas9/crRNA/tracrRNA endonucleolytically cleaves linear or circular dsDNA target complementary to the spacer; Cas9 is inactive in the absence of the 2 guide RNAs (gRNA). Cas9 recognizes the protospacer adjacent motif (PAM) in the CRISPR repeat sequences to help distinguish self versus nonself, as targets within the bacterial CRISPR locus do not have PAMs. PAM recognition is also required for catalytic activity.</text>
</comment>
<feature type="binding site" evidence="13">
    <location>
        <position position="988"/>
    </location>
    <ligand>
        <name>Mg(2+)</name>
        <dbReference type="ChEBI" id="CHEBI:18420"/>
        <label>2</label>
    </ligand>
</feature>
<dbReference type="EC" id="3.1.-.-" evidence="13"/>
<evidence type="ECO:0000256" key="4">
    <source>
        <dbReference type="ARBA" id="ARBA00022723"/>
    </source>
</evidence>
<dbReference type="HAMAP" id="MF_01480">
    <property type="entry name" value="Cas9"/>
    <property type="match status" value="1"/>
</dbReference>
<keyword evidence="3 13" id="KW-0540">Nuclease</keyword>
<keyword evidence="16" id="KW-1185">Reference proteome</keyword>
<evidence type="ECO:0000256" key="11">
    <source>
        <dbReference type="ARBA" id="ARBA00023211"/>
    </source>
</evidence>
<evidence type="ECO:0000256" key="9">
    <source>
        <dbReference type="ARBA" id="ARBA00023118"/>
    </source>
</evidence>